<evidence type="ECO:0000313" key="3">
    <source>
        <dbReference type="Proteomes" id="UP000708208"/>
    </source>
</evidence>
<gene>
    <name evidence="2" type="ORF">AFUS01_LOCUS18121</name>
</gene>
<dbReference type="OrthoDB" id="7042322at2759"/>
<dbReference type="GO" id="GO:0006572">
    <property type="term" value="P:L-tyrosine catabolic process"/>
    <property type="evidence" value="ECO:0007669"/>
    <property type="project" value="TreeGrafter"/>
</dbReference>
<dbReference type="PANTHER" id="PTHR45744:SF2">
    <property type="entry name" value="TYROSINE AMINOTRANSFERASE"/>
    <property type="match status" value="1"/>
</dbReference>
<feature type="domain" description="Aminotransferase class I/classII large" evidence="1">
    <location>
        <begin position="3"/>
        <end position="87"/>
    </location>
</feature>
<dbReference type="GO" id="GO:0004838">
    <property type="term" value="F:L-tyrosine-2-oxoglutarate transaminase activity"/>
    <property type="evidence" value="ECO:0007669"/>
    <property type="project" value="TreeGrafter"/>
</dbReference>
<proteinExistence type="predicted"/>
<comment type="caution">
    <text evidence="2">The sequence shown here is derived from an EMBL/GenBank/DDBJ whole genome shotgun (WGS) entry which is preliminary data.</text>
</comment>
<feature type="non-terminal residue" evidence="2">
    <location>
        <position position="1"/>
    </location>
</feature>
<dbReference type="PANTHER" id="PTHR45744">
    <property type="entry name" value="TYROSINE AMINOTRANSFERASE"/>
    <property type="match status" value="1"/>
</dbReference>
<dbReference type="Pfam" id="PF00155">
    <property type="entry name" value="Aminotran_1_2"/>
    <property type="match status" value="1"/>
</dbReference>
<protein>
    <recommendedName>
        <fullName evidence="1">Aminotransferase class I/classII large domain-containing protein</fullName>
    </recommendedName>
</protein>
<organism evidence="2 3">
    <name type="scientific">Allacma fusca</name>
    <dbReference type="NCBI Taxonomy" id="39272"/>
    <lineage>
        <taxon>Eukaryota</taxon>
        <taxon>Metazoa</taxon>
        <taxon>Ecdysozoa</taxon>
        <taxon>Arthropoda</taxon>
        <taxon>Hexapoda</taxon>
        <taxon>Collembola</taxon>
        <taxon>Symphypleona</taxon>
        <taxon>Sminthuridae</taxon>
        <taxon>Allacma</taxon>
    </lineage>
</organism>
<dbReference type="InterPro" id="IPR004839">
    <property type="entry name" value="Aminotransferase_I/II_large"/>
</dbReference>
<dbReference type="GO" id="GO:0006559">
    <property type="term" value="P:L-phenylalanine catabolic process"/>
    <property type="evidence" value="ECO:0007669"/>
    <property type="project" value="TreeGrafter"/>
</dbReference>
<evidence type="ECO:0000313" key="2">
    <source>
        <dbReference type="EMBL" id="CAG7729405.1"/>
    </source>
</evidence>
<keyword evidence="3" id="KW-1185">Reference proteome</keyword>
<dbReference type="EMBL" id="CAJVCH010177850">
    <property type="protein sequence ID" value="CAG7729405.1"/>
    <property type="molecule type" value="Genomic_DNA"/>
</dbReference>
<name>A0A8J2JYQ7_9HEXA</name>
<evidence type="ECO:0000259" key="1">
    <source>
        <dbReference type="Pfam" id="PF00155"/>
    </source>
</evidence>
<reference evidence="2" key="1">
    <citation type="submission" date="2021-06" db="EMBL/GenBank/DDBJ databases">
        <authorList>
            <person name="Hodson N. C."/>
            <person name="Mongue J. A."/>
            <person name="Jaron S. K."/>
        </authorList>
    </citation>
    <scope>NUCLEOTIDE SEQUENCE</scope>
</reference>
<sequence length="139" mass="16047">TNSELAYEKLSECPGLHPIKPRGAMYMMVGIDMDRYPDFATEFQFVERLVSDESVFCLPGKCFDYAGYFRIVLTLPLDKLEIALERIARFCHNYCQDEMKPEEDLQDIPIILFKNIKGCSEICRSPLCEYISCGTNSEY</sequence>
<dbReference type="AlphaFoldDB" id="A0A8J2JYQ7"/>
<dbReference type="Proteomes" id="UP000708208">
    <property type="component" value="Unassembled WGS sequence"/>
</dbReference>
<accession>A0A8J2JYQ7</accession>
<dbReference type="GO" id="GO:0030170">
    <property type="term" value="F:pyridoxal phosphate binding"/>
    <property type="evidence" value="ECO:0007669"/>
    <property type="project" value="InterPro"/>
</dbReference>